<keyword evidence="2" id="KW-1185">Reference proteome</keyword>
<evidence type="ECO:0000313" key="2">
    <source>
        <dbReference type="Proteomes" id="UP000189800"/>
    </source>
</evidence>
<dbReference type="EMBL" id="MUYU01000007">
    <property type="protein sequence ID" value="OOS25121.1"/>
    <property type="molecule type" value="Genomic_DNA"/>
</dbReference>
<reference evidence="1 2" key="1">
    <citation type="submission" date="2017-02" db="EMBL/GenBank/DDBJ databases">
        <title>Draft genome sequence of Moraxella pluranimalium CCUG 54913T type strain.</title>
        <authorList>
            <person name="Salva-Serra F."/>
            <person name="Engstrom-Jakobsson H."/>
            <person name="Thorell K."/>
            <person name="Jaen-Luchoro D."/>
            <person name="Gonzales-Siles L."/>
            <person name="Karlsson R."/>
            <person name="Yazdan S."/>
            <person name="Boulund F."/>
            <person name="Johnning A."/>
            <person name="Engstrand L."/>
            <person name="Kristiansson E."/>
            <person name="Moore E."/>
        </authorList>
    </citation>
    <scope>NUCLEOTIDE SEQUENCE [LARGE SCALE GENOMIC DNA]</scope>
    <source>
        <strain evidence="1 2">CCUG 54913</strain>
    </source>
</reference>
<dbReference type="AlphaFoldDB" id="A0A1T0CSH9"/>
<name>A0A1T0CSH9_9GAMM</name>
<dbReference type="RefSeq" id="WP_078253608.1">
    <property type="nucleotide sequence ID" value="NZ_MUYU01000007.1"/>
</dbReference>
<organism evidence="1 2">
    <name type="scientific">Moraxella pluranimalium</name>
    <dbReference type="NCBI Taxonomy" id="470453"/>
    <lineage>
        <taxon>Bacteria</taxon>
        <taxon>Pseudomonadati</taxon>
        <taxon>Pseudomonadota</taxon>
        <taxon>Gammaproteobacteria</taxon>
        <taxon>Moraxellales</taxon>
        <taxon>Moraxellaceae</taxon>
        <taxon>Moraxella</taxon>
    </lineage>
</organism>
<comment type="caution">
    <text evidence="1">The sequence shown here is derived from an EMBL/GenBank/DDBJ whole genome shotgun (WGS) entry which is preliminary data.</text>
</comment>
<dbReference type="Proteomes" id="UP000189800">
    <property type="component" value="Unassembled WGS sequence"/>
</dbReference>
<gene>
    <name evidence="1" type="ORF">B0680_03200</name>
</gene>
<protein>
    <submittedName>
        <fullName evidence="1">Uncharacterized protein</fullName>
    </submittedName>
</protein>
<sequence length="111" mass="12600">MGFDDFDNEYFYHPKIIHQDGKAIAKVAISFRFAQLFPVQAENEHDDTSPSYSWYDVIDAIWLFDCQGSVQVANQVFIQNSGVAKTEHEPTDWKQIQTGTKAAALQAILCK</sequence>
<proteinExistence type="predicted"/>
<accession>A0A1T0CSH9</accession>
<dbReference type="STRING" id="470453.B0680_03200"/>
<evidence type="ECO:0000313" key="1">
    <source>
        <dbReference type="EMBL" id="OOS25121.1"/>
    </source>
</evidence>